<dbReference type="Pfam" id="PF01863">
    <property type="entry name" value="YgjP-like"/>
    <property type="match status" value="1"/>
</dbReference>
<comment type="caution">
    <text evidence="2">The sequence shown here is derived from an EMBL/GenBank/DDBJ whole genome shotgun (WGS) entry which is preliminary data.</text>
</comment>
<dbReference type="InterPro" id="IPR002725">
    <property type="entry name" value="YgjP-like_metallopeptidase"/>
</dbReference>
<proteinExistence type="predicted"/>
<sequence>MGWFSRKNAIEACCIHLQGQAVPYTLKRSAKRKTVGLRIDDKGLTVNMPWRVSEQWLNTYLMQKSSWVIQKLEEFQSRRPPAMQWCHGVTIPYLGSELYLCLQNGVRRSKVALDGDNLSLWLTNEHDTSQIETEVLKWYRRQALACLNERVAEYALRLAVPMPKMRLSNAKTRWGSCNARGEIRLNWRLIKAPLEQIDYVVAHELAHLFEMNHSPAFWQTVARVFPEYERVRQALRAQSALYGLF</sequence>
<accession>A0A4R3Y3L1</accession>
<dbReference type="Proteomes" id="UP000295367">
    <property type="component" value="Unassembled WGS sequence"/>
</dbReference>
<evidence type="ECO:0000259" key="1">
    <source>
        <dbReference type="Pfam" id="PF01863"/>
    </source>
</evidence>
<organism evidence="2 3">
    <name type="scientific">Sulfurirhabdus autotrophica</name>
    <dbReference type="NCBI Taxonomy" id="1706046"/>
    <lineage>
        <taxon>Bacteria</taxon>
        <taxon>Pseudomonadati</taxon>
        <taxon>Pseudomonadota</taxon>
        <taxon>Betaproteobacteria</taxon>
        <taxon>Nitrosomonadales</taxon>
        <taxon>Sulfuricellaceae</taxon>
        <taxon>Sulfurirhabdus</taxon>
    </lineage>
</organism>
<keyword evidence="3" id="KW-1185">Reference proteome</keyword>
<dbReference type="InterPro" id="IPR053136">
    <property type="entry name" value="UTP_pyrophosphatase-like"/>
</dbReference>
<feature type="domain" description="YgjP-like metallopeptidase" evidence="1">
    <location>
        <begin position="33"/>
        <end position="237"/>
    </location>
</feature>
<evidence type="ECO:0000313" key="3">
    <source>
        <dbReference type="Proteomes" id="UP000295367"/>
    </source>
</evidence>
<dbReference type="EMBL" id="SMCO01000011">
    <property type="protein sequence ID" value="TCV84703.1"/>
    <property type="molecule type" value="Genomic_DNA"/>
</dbReference>
<dbReference type="PANTHER" id="PTHR30399:SF1">
    <property type="entry name" value="UTP PYROPHOSPHATASE"/>
    <property type="match status" value="1"/>
</dbReference>
<dbReference type="Gene3D" id="3.30.2010.10">
    <property type="entry name" value="Metalloproteases ('zincins'), catalytic domain"/>
    <property type="match status" value="1"/>
</dbReference>
<dbReference type="CDD" id="cd07344">
    <property type="entry name" value="M48_yhfN_like"/>
    <property type="match status" value="1"/>
</dbReference>
<evidence type="ECO:0000313" key="2">
    <source>
        <dbReference type="EMBL" id="TCV84703.1"/>
    </source>
</evidence>
<dbReference type="AlphaFoldDB" id="A0A4R3Y3L1"/>
<gene>
    <name evidence="2" type="ORF">EDC63_11147</name>
</gene>
<reference evidence="2 3" key="1">
    <citation type="submission" date="2019-03" db="EMBL/GenBank/DDBJ databases">
        <title>Genomic Encyclopedia of Type Strains, Phase IV (KMG-IV): sequencing the most valuable type-strain genomes for metagenomic binning, comparative biology and taxonomic classification.</title>
        <authorList>
            <person name="Goeker M."/>
        </authorList>
    </citation>
    <scope>NUCLEOTIDE SEQUENCE [LARGE SCALE GENOMIC DNA]</scope>
    <source>
        <strain evidence="2 3">DSM 100309</strain>
    </source>
</reference>
<dbReference type="OrthoDB" id="9811177at2"/>
<name>A0A4R3Y3L1_9PROT</name>
<protein>
    <recommendedName>
        <fullName evidence="1">YgjP-like metallopeptidase domain-containing protein</fullName>
    </recommendedName>
</protein>
<dbReference type="RefSeq" id="WP_124946172.1">
    <property type="nucleotide sequence ID" value="NZ_BHVT01000027.1"/>
</dbReference>
<dbReference type="PANTHER" id="PTHR30399">
    <property type="entry name" value="UNCHARACTERIZED PROTEIN YGJP"/>
    <property type="match status" value="1"/>
</dbReference>